<keyword evidence="1" id="KW-0479">Metal-binding</keyword>
<feature type="compositionally biased region" description="Low complexity" evidence="2">
    <location>
        <begin position="97"/>
        <end position="139"/>
    </location>
</feature>
<dbReference type="SUPFAM" id="SSF56672">
    <property type="entry name" value="DNA/RNA polymerases"/>
    <property type="match status" value="1"/>
</dbReference>
<dbReference type="Gene3D" id="3.60.10.10">
    <property type="entry name" value="Endonuclease/exonuclease/phosphatase"/>
    <property type="match status" value="1"/>
</dbReference>
<dbReference type="Pfam" id="PF03372">
    <property type="entry name" value="Exo_endo_phos"/>
    <property type="match status" value="1"/>
</dbReference>
<dbReference type="Pfam" id="PF00098">
    <property type="entry name" value="zf-CCHC"/>
    <property type="match status" value="1"/>
</dbReference>
<feature type="region of interest" description="Disordered" evidence="2">
    <location>
        <begin position="255"/>
        <end position="445"/>
    </location>
</feature>
<name>A0AAD8SQ86_LOLMU</name>
<dbReference type="Gene3D" id="4.10.60.10">
    <property type="entry name" value="Zinc finger, CCHC-type"/>
    <property type="match status" value="1"/>
</dbReference>
<keyword evidence="6" id="KW-1185">Reference proteome</keyword>
<dbReference type="SMART" id="SM00343">
    <property type="entry name" value="ZnF_C2HC"/>
    <property type="match status" value="2"/>
</dbReference>
<dbReference type="PROSITE" id="PS50878">
    <property type="entry name" value="RT_POL"/>
    <property type="match status" value="1"/>
</dbReference>
<dbReference type="Proteomes" id="UP001231189">
    <property type="component" value="Unassembled WGS sequence"/>
</dbReference>
<evidence type="ECO:0000313" key="5">
    <source>
        <dbReference type="EMBL" id="KAK1662401.1"/>
    </source>
</evidence>
<evidence type="ECO:0000256" key="2">
    <source>
        <dbReference type="SAM" id="MobiDB-lite"/>
    </source>
</evidence>
<dbReference type="GO" id="GO:0008270">
    <property type="term" value="F:zinc ion binding"/>
    <property type="evidence" value="ECO:0007669"/>
    <property type="project" value="UniProtKB-KW"/>
</dbReference>
<keyword evidence="1" id="KW-0863">Zinc-finger</keyword>
<feature type="region of interest" description="Disordered" evidence="2">
    <location>
        <begin position="1"/>
        <end position="21"/>
    </location>
</feature>
<dbReference type="PROSITE" id="PS50158">
    <property type="entry name" value="ZF_CCHC"/>
    <property type="match status" value="1"/>
</dbReference>
<feature type="compositionally biased region" description="Low complexity" evidence="2">
    <location>
        <begin position="896"/>
        <end position="911"/>
    </location>
</feature>
<evidence type="ECO:0000259" key="4">
    <source>
        <dbReference type="PROSITE" id="PS50878"/>
    </source>
</evidence>
<evidence type="ECO:0000313" key="6">
    <source>
        <dbReference type="Proteomes" id="UP001231189"/>
    </source>
</evidence>
<dbReference type="InterPro" id="IPR001878">
    <property type="entry name" value="Znf_CCHC"/>
</dbReference>
<feature type="region of interest" description="Disordered" evidence="2">
    <location>
        <begin position="819"/>
        <end position="949"/>
    </location>
</feature>
<dbReference type="InterPro" id="IPR036691">
    <property type="entry name" value="Endo/exonu/phosph_ase_sf"/>
</dbReference>
<feature type="compositionally biased region" description="Basic and acidic residues" evidence="2">
    <location>
        <begin position="383"/>
        <end position="397"/>
    </location>
</feature>
<feature type="compositionally biased region" description="Basic residues" evidence="2">
    <location>
        <begin position="406"/>
        <end position="417"/>
    </location>
</feature>
<dbReference type="SUPFAM" id="SSF56219">
    <property type="entry name" value="DNase I-like"/>
    <property type="match status" value="1"/>
</dbReference>
<dbReference type="InterPro" id="IPR026960">
    <property type="entry name" value="RVT-Znf"/>
</dbReference>
<reference evidence="5" key="1">
    <citation type="submission" date="2023-07" db="EMBL/GenBank/DDBJ databases">
        <title>A chromosome-level genome assembly of Lolium multiflorum.</title>
        <authorList>
            <person name="Chen Y."/>
            <person name="Copetti D."/>
            <person name="Kolliker R."/>
            <person name="Studer B."/>
        </authorList>
    </citation>
    <scope>NUCLEOTIDE SEQUENCE</scope>
    <source>
        <strain evidence="5">02402/16</strain>
        <tissue evidence="5">Leaf</tissue>
    </source>
</reference>
<feature type="domain" description="CCHC-type" evidence="3">
    <location>
        <begin position="468"/>
        <end position="481"/>
    </location>
</feature>
<feature type="domain" description="Reverse transcriptase" evidence="4">
    <location>
        <begin position="1528"/>
        <end position="1807"/>
    </location>
</feature>
<feature type="compositionally biased region" description="Gly residues" evidence="2">
    <location>
        <begin position="422"/>
        <end position="431"/>
    </location>
</feature>
<feature type="compositionally biased region" description="Basic residues" evidence="2">
    <location>
        <begin position="315"/>
        <end position="327"/>
    </location>
</feature>
<organism evidence="5 6">
    <name type="scientific">Lolium multiflorum</name>
    <name type="common">Italian ryegrass</name>
    <name type="synonym">Lolium perenne subsp. multiflorum</name>
    <dbReference type="NCBI Taxonomy" id="4521"/>
    <lineage>
        <taxon>Eukaryota</taxon>
        <taxon>Viridiplantae</taxon>
        <taxon>Streptophyta</taxon>
        <taxon>Embryophyta</taxon>
        <taxon>Tracheophyta</taxon>
        <taxon>Spermatophyta</taxon>
        <taxon>Magnoliopsida</taxon>
        <taxon>Liliopsida</taxon>
        <taxon>Poales</taxon>
        <taxon>Poaceae</taxon>
        <taxon>BOP clade</taxon>
        <taxon>Pooideae</taxon>
        <taxon>Poodae</taxon>
        <taxon>Poeae</taxon>
        <taxon>Poeae Chloroplast Group 2 (Poeae type)</taxon>
        <taxon>Loliodinae</taxon>
        <taxon>Loliinae</taxon>
        <taxon>Lolium</taxon>
    </lineage>
</organism>
<accession>A0AAD8SQ86</accession>
<dbReference type="InterPro" id="IPR005135">
    <property type="entry name" value="Endo/exonuclease/phosphatase"/>
</dbReference>
<feature type="region of interest" description="Disordered" evidence="2">
    <location>
        <begin position="62"/>
        <end position="200"/>
    </location>
</feature>
<dbReference type="Pfam" id="PF13966">
    <property type="entry name" value="zf-RVT"/>
    <property type="match status" value="1"/>
</dbReference>
<protein>
    <recommendedName>
        <fullName evidence="7">Retrotransposon protein, putative, unclassified</fullName>
    </recommendedName>
</protein>
<evidence type="ECO:0000259" key="3">
    <source>
        <dbReference type="PROSITE" id="PS50158"/>
    </source>
</evidence>
<dbReference type="EMBL" id="JAUUTY010000003">
    <property type="protein sequence ID" value="KAK1662401.1"/>
    <property type="molecule type" value="Genomic_DNA"/>
</dbReference>
<feature type="compositionally biased region" description="Low complexity" evidence="2">
    <location>
        <begin position="72"/>
        <end position="82"/>
    </location>
</feature>
<dbReference type="InterPro" id="IPR000477">
    <property type="entry name" value="RT_dom"/>
</dbReference>
<dbReference type="GO" id="GO:0003676">
    <property type="term" value="F:nucleic acid binding"/>
    <property type="evidence" value="ECO:0007669"/>
    <property type="project" value="InterPro"/>
</dbReference>
<dbReference type="Pfam" id="PF00078">
    <property type="entry name" value="RVT_1"/>
    <property type="match status" value="1"/>
</dbReference>
<evidence type="ECO:0000256" key="1">
    <source>
        <dbReference type="PROSITE-ProRule" id="PRU00047"/>
    </source>
</evidence>
<dbReference type="InterPro" id="IPR036875">
    <property type="entry name" value="Znf_CCHC_sf"/>
</dbReference>
<proteinExistence type="predicted"/>
<gene>
    <name evidence="5" type="ORF">QYE76_050560</name>
</gene>
<sequence>MTPECSGESPQAAEMPECIRGRRWADVGDEADAEEAAEAARAEAIARCTPPGMATLGDYLAVARRGRPRRSPPQVRRPVGRGLCPQQVARAPTARRGPSTSSPGAALPSPTSPSAAALGGPSSPGGAPVVGNGAAQGPPRRSPPPPPRGASGTTDPPSHRAGPSWHGPSGPSGPLPAWRRLEAREAGSAGPVGPVRPPHLPRWLWVRRGGRDLTLACEARPDQVRRHAARARSIRVHAPPPPLTSSFAAMVLKRTRDASPSRSPPEQHHRRARVASPPPPPQAPYRPPARRSPARRDPSPRRSSPPRRGPSPRRSSPRRSSPRHPSPRRQADRLPARLGQGQWPDGPPPGSEAALREELASRGQYSSRDRYEVPRHAVRGRSPPRDRRSPLRREEQSPHAAAPAAAKKKRKPKKKRAATGGTASGAVGGSQVGHPPMAPPRGQAFDGRADTQLAVSAPPEKSPTSNICFNCGEMGHFRSACTAPEQCLFCGDPAHLAAACKERFNSRRRREVIEYLGHGIDGGFYYIDLGGGELSTPQHLAVITVLPEQDPPLQIEVTVDTIRAELAQLESTWVWNVREISPTEFAVAFPSAELLRALSWGSSTTLPTNNINVSVKPSCVDPDTVATLSEVWVRVHGIPEEARSDHILELISQIIGKLVTVDPLSLPGAGPVRMLIRCPDPSKLDCTLPHVFFGKGGRALTVEVEGDEAQAGSQTPPLDPSQSHHDDDAEDDDDSSDGGSEDDLGGDGEDSPQRQGPAAGAGPSAAMDARPGAQSALPGSTRAHRSAPAKLGATTPRAPPAVTVESCDLSILEYGSNFPQETSSTSVGLDVYPPQSPRSPGLVCYTRSPGSTPTSPLGPATPGPTVLEPASVFPDTPLAGAKVRAPRRHRQPTQPSRQSARLARSRSGAEAMEPTVAAQAERRAAARNLDSGTHPTPRPSPSVPLSTPSGSRFSVLATASLDHLGQVASDCGVIFRGERGPRAEQLAAIRAKEVYDGVLAASRAQLERERATIATLTDPVQLAPGSGMEPLGRPDATPQPFFSLIWNIRGFEAPGRKQQLKEYMRRENVDIVGLQETIKESFLLHELEGLSRHKFAWHWRPASGHSGGILLGVKEDTFEVEDMEHGEFFVSMAVTHKRSNLSWEVIIVYGPADHSRSQSFLEELRDKIARCTTPVVVAGDFNLIRSPEDKSSSRVDIPRMRMFNDCLADLALREISRVGARFTWSNNRIDPVRSVLDRVFVSVEWEMEFPLCSLRAATRIGSDHSPLLLCSGGSTPPRLNRFHFENFWLNQPGFVEAVGYKWERAAESPPRVFNAVDVWHHCTKRARQFMRGWGANLGAEVRQKKDLLLRQIQELDRVADEEGLAAEEWLQRYALEHSLMEIYRGEEVFWRQRSRQNWLLQGDANTAYFHAIANGRRRKCSIPCLWDGDLLLEEAGEITTHIYTFYKGLFEAGPRTGVALAADLWPARAWVSDEENAALTLPFLSTEVRSALEGMKACSAPGPNGLPVAFFQKFWATLQETIMPMFQEFYVGTLDMGRLNYGVITLIPKVVGATDIRQFRPITVINVIQRLFSKVCAVRLAPVMERITHQHQFAFLKGRHIHDGILALHEIVHEVKSRHQRGVFLKLDFQKAYDRLDWSFLRQVLQRRGVDDRMIGWIMQTVTTGSTAININGEVGPYFRPACGVRQGDPLSPILFNAAVDSLAEILERARISGHVTGVVGHLIPGGGVTHLQYADDTMIMFEGSDLDIQNTKFLLLCFEAMSGLKINFDKSEVVVLGYPPETQQRIADNLNCRLTTFPVNYLGVPVRDSRILIRDLAPLVGRVRAKAEPWCGRFTSKGSKTVLIDSCLSSLPMYTMGLYILPEGVHAAFDKELSCFFWQDRTGRQKYHMVKWADVCAPNDLGGIGIISSRHMNVALMLKWVWRILSDDGGLWLKLVKAKYLRGRPLLACDRREGSQFWRALQDIKHEIRAGLSLSIGDGRGTMFWLDPWLGARPICLDFPDLFAICADPPILVADAAQGGWVILFRRGLTQGEALSLAMLRNLLPDALPGGLDSPSWRLTPSGSFSVRTAYRALFRGPPMLWTAPLFKAPIPLKTKIFLWQLLRDRLPSGVEVAKRHGPGDGLCPLCAVPETTTHIMFSCPAARFLWSFLQEALGPEWQASALGEFIEAHANSTGRRRRLFWLVFAALTWTLWTQWYPLCRQRDRERLDGMLEDLLTAARRLSSSSSL</sequence>
<dbReference type="GO" id="GO:0003824">
    <property type="term" value="F:catalytic activity"/>
    <property type="evidence" value="ECO:0007669"/>
    <property type="project" value="InterPro"/>
</dbReference>
<feature type="compositionally biased region" description="Low complexity" evidence="2">
    <location>
        <begin position="846"/>
        <end position="865"/>
    </location>
</feature>
<dbReference type="CDD" id="cd01650">
    <property type="entry name" value="RT_nLTR_like"/>
    <property type="match status" value="1"/>
</dbReference>
<evidence type="ECO:0008006" key="7">
    <source>
        <dbReference type="Google" id="ProtNLM"/>
    </source>
</evidence>
<feature type="compositionally biased region" description="Acidic residues" evidence="2">
    <location>
        <begin position="728"/>
        <end position="750"/>
    </location>
</feature>
<feature type="compositionally biased region" description="Pro residues" evidence="2">
    <location>
        <begin position="276"/>
        <end position="287"/>
    </location>
</feature>
<dbReference type="PANTHER" id="PTHR33116:SF87">
    <property type="entry name" value="OS01G0158850 PROTEIN"/>
    <property type="match status" value="1"/>
</dbReference>
<keyword evidence="1" id="KW-0862">Zinc</keyword>
<feature type="compositionally biased region" description="Low complexity" evidence="2">
    <location>
        <begin position="753"/>
        <end position="766"/>
    </location>
</feature>
<dbReference type="InterPro" id="IPR043502">
    <property type="entry name" value="DNA/RNA_pol_sf"/>
</dbReference>
<dbReference type="SUPFAM" id="SSF57756">
    <property type="entry name" value="Retrovirus zinc finger-like domains"/>
    <property type="match status" value="1"/>
</dbReference>
<feature type="region of interest" description="Disordered" evidence="2">
    <location>
        <begin position="705"/>
        <end position="800"/>
    </location>
</feature>
<dbReference type="PANTHER" id="PTHR33116">
    <property type="entry name" value="REVERSE TRANSCRIPTASE ZINC-BINDING DOMAIN-CONTAINING PROTEIN-RELATED-RELATED"/>
    <property type="match status" value="1"/>
</dbReference>
<comment type="caution">
    <text evidence="5">The sequence shown here is derived from an EMBL/GenBank/DDBJ whole genome shotgun (WGS) entry which is preliminary data.</text>
</comment>